<protein>
    <submittedName>
        <fullName evidence="3">ABC-2 type transport system permease protein</fullName>
    </submittedName>
</protein>
<feature type="transmembrane region" description="Helical" evidence="1">
    <location>
        <begin position="12"/>
        <end position="37"/>
    </location>
</feature>
<dbReference type="InterPro" id="IPR019196">
    <property type="entry name" value="ABC_transp_unknown"/>
</dbReference>
<dbReference type="PANTHER" id="PTHR43471:SF12">
    <property type="entry name" value="HYPOTHETICAL MEMBRANE PROTEIN, CONSERVED"/>
    <property type="match status" value="1"/>
</dbReference>
<dbReference type="Pfam" id="PF09822">
    <property type="entry name" value="ABC_transp_aux"/>
    <property type="match status" value="1"/>
</dbReference>
<keyword evidence="1" id="KW-0472">Membrane</keyword>
<dbReference type="GO" id="GO:0005886">
    <property type="term" value="C:plasma membrane"/>
    <property type="evidence" value="ECO:0007669"/>
    <property type="project" value="UniProtKB-SubCell"/>
</dbReference>
<dbReference type="RefSeq" id="WP_130543137.1">
    <property type="nucleotide sequence ID" value="NZ_CP042431.1"/>
</dbReference>
<feature type="transmembrane region" description="Helical" evidence="1">
    <location>
        <begin position="182"/>
        <end position="202"/>
    </location>
</feature>
<dbReference type="PANTHER" id="PTHR43471">
    <property type="entry name" value="ABC TRANSPORTER PERMEASE"/>
    <property type="match status" value="1"/>
</dbReference>
<dbReference type="EMBL" id="SGXA01000002">
    <property type="protein sequence ID" value="RZS72749.1"/>
    <property type="molecule type" value="Genomic_DNA"/>
</dbReference>
<dbReference type="AlphaFoldDB" id="A0A4Q7MXC6"/>
<dbReference type="Pfam" id="PF12679">
    <property type="entry name" value="ABC2_membrane_2"/>
    <property type="match status" value="1"/>
</dbReference>
<feature type="transmembrane region" description="Helical" evidence="1">
    <location>
        <begin position="73"/>
        <end position="93"/>
    </location>
</feature>
<sequence length="769" mass="87982">MRLILTIAKNELRYLFYSPIAWCALIVFFIFNTIAYASPLHQMANYQEIMINNSNPAWHWHPGFLTSRLFERVYQNAVSYLYLFIPLLTMGLISRERKSGTMRLLSSSPAAIRQIVLGKYLGMILYLLMLVAVICLLMIIGAFNIRDEDRGLFISGILGFYLLVCAYSSIGLLMSALSTHSIIAALGVFITLFLLDKIGLLWQKYDLIRDLTWFLSLQNRTQKMMLGLVETRDIVYFLVIAAMFVCFTIIKLRSERESKPWYIPFGRYMLVMMIALMAGYTSSRPILNGYWDTTAPESNTIPIELRNMLKKMEDSSLEVTLYTNLLSTTSRVPRGFPQARNPDYLTQLWDPILRFKPDIQFNYEYFYDIDPATADSSWFHKYPGKSVDEIAARVAEREKLDIDFKLFKSPAAIRKLIDLRPEGNRMVMQLKYKGRTEFLRTLDDPTCWPDLYIIASVLKRLQEPEKISKVYFLNGELERDIRKMGERGFFKLADKSVRGSIVNMGLDVDTLNLNIQNIPKDMATLVLPDPVMELSTVVQEKIRNYLDDGGRMIILGKPGKQYVLNPLLRQLGVQLLDGQLVQPTYDETPDKVVALTTAEARNLSFEAAVPGFGMPTVTGITQQPGAYTIRPLLLTQQGRTWLKAGDLVVDSTLPQFNPRAGDRMQDTFTTAVRLTRNIRQKEQRIVVCGSADFLSNLRLGESNLRFARGAHSWLTDNHFPVRLSKKEEEDILLDISEKAAKIQKTILIWVLPGILLLTGSIILIRRKRK</sequence>
<evidence type="ECO:0000313" key="4">
    <source>
        <dbReference type="Proteomes" id="UP000293874"/>
    </source>
</evidence>
<feature type="domain" description="ABC-type uncharacterised transport system" evidence="2">
    <location>
        <begin position="470"/>
        <end position="698"/>
    </location>
</feature>
<dbReference type="Proteomes" id="UP000293874">
    <property type="component" value="Unassembled WGS sequence"/>
</dbReference>
<feature type="transmembrane region" description="Helical" evidence="1">
    <location>
        <begin position="123"/>
        <end position="145"/>
    </location>
</feature>
<proteinExistence type="predicted"/>
<keyword evidence="4" id="KW-1185">Reference proteome</keyword>
<gene>
    <name evidence="3" type="ORF">EV199_4672</name>
</gene>
<evidence type="ECO:0000313" key="3">
    <source>
        <dbReference type="EMBL" id="RZS72749.1"/>
    </source>
</evidence>
<evidence type="ECO:0000256" key="1">
    <source>
        <dbReference type="SAM" id="Phobius"/>
    </source>
</evidence>
<comment type="caution">
    <text evidence="3">The sequence shown here is derived from an EMBL/GenBank/DDBJ whole genome shotgun (WGS) entry which is preliminary data.</text>
</comment>
<feature type="transmembrane region" description="Helical" evidence="1">
    <location>
        <begin position="262"/>
        <end position="280"/>
    </location>
</feature>
<dbReference type="OrthoDB" id="615609at2"/>
<reference evidence="3 4" key="1">
    <citation type="submission" date="2019-02" db="EMBL/GenBank/DDBJ databases">
        <title>Genomic Encyclopedia of Type Strains, Phase IV (KMG-IV): sequencing the most valuable type-strain genomes for metagenomic binning, comparative biology and taxonomic classification.</title>
        <authorList>
            <person name="Goeker M."/>
        </authorList>
    </citation>
    <scope>NUCLEOTIDE SEQUENCE [LARGE SCALE GENOMIC DNA]</scope>
    <source>
        <strain evidence="3 4">DSM 18116</strain>
    </source>
</reference>
<keyword evidence="1" id="KW-1133">Transmembrane helix</keyword>
<organism evidence="3 4">
    <name type="scientific">Pseudobacter ginsenosidimutans</name>
    <dbReference type="NCBI Taxonomy" id="661488"/>
    <lineage>
        <taxon>Bacteria</taxon>
        <taxon>Pseudomonadati</taxon>
        <taxon>Bacteroidota</taxon>
        <taxon>Chitinophagia</taxon>
        <taxon>Chitinophagales</taxon>
        <taxon>Chitinophagaceae</taxon>
        <taxon>Pseudobacter</taxon>
    </lineage>
</organism>
<accession>A0A4Q7MXC6</accession>
<dbReference type="GO" id="GO:0140359">
    <property type="term" value="F:ABC-type transporter activity"/>
    <property type="evidence" value="ECO:0007669"/>
    <property type="project" value="InterPro"/>
</dbReference>
<evidence type="ECO:0000259" key="2">
    <source>
        <dbReference type="Pfam" id="PF09822"/>
    </source>
</evidence>
<feature type="transmembrane region" description="Helical" evidence="1">
    <location>
        <begin position="234"/>
        <end position="250"/>
    </location>
</feature>
<feature type="transmembrane region" description="Helical" evidence="1">
    <location>
        <begin position="746"/>
        <end position="764"/>
    </location>
</feature>
<name>A0A4Q7MXC6_9BACT</name>
<keyword evidence="1" id="KW-0812">Transmembrane</keyword>
<feature type="transmembrane region" description="Helical" evidence="1">
    <location>
        <begin position="151"/>
        <end position="170"/>
    </location>
</feature>